<protein>
    <recommendedName>
        <fullName evidence="8">PX-domain-containing protein</fullName>
    </recommendedName>
</protein>
<feature type="compositionally biased region" description="Polar residues" evidence="3">
    <location>
        <begin position="690"/>
        <end position="704"/>
    </location>
</feature>
<evidence type="ECO:0000259" key="4">
    <source>
        <dbReference type="PROSITE" id="PS50002"/>
    </source>
</evidence>
<dbReference type="OrthoDB" id="10254720at2759"/>
<evidence type="ECO:0000259" key="5">
    <source>
        <dbReference type="PROSITE" id="PS50195"/>
    </source>
</evidence>
<dbReference type="GO" id="GO:0006897">
    <property type="term" value="P:endocytosis"/>
    <property type="evidence" value="ECO:0007669"/>
    <property type="project" value="TreeGrafter"/>
</dbReference>
<dbReference type="SMART" id="SM00326">
    <property type="entry name" value="SH3"/>
    <property type="match status" value="1"/>
</dbReference>
<reference evidence="7" key="2">
    <citation type="submission" date="2015-01" db="EMBL/GenBank/DDBJ databases">
        <title>Evolutionary Origins and Diversification of the Mycorrhizal Mutualists.</title>
        <authorList>
            <consortium name="DOE Joint Genome Institute"/>
            <consortium name="Mycorrhizal Genomics Consortium"/>
            <person name="Kohler A."/>
            <person name="Kuo A."/>
            <person name="Nagy L.G."/>
            <person name="Floudas D."/>
            <person name="Copeland A."/>
            <person name="Barry K.W."/>
            <person name="Cichocki N."/>
            <person name="Veneault-Fourrey C."/>
            <person name="LaButti K."/>
            <person name="Lindquist E.A."/>
            <person name="Lipzen A."/>
            <person name="Lundell T."/>
            <person name="Morin E."/>
            <person name="Murat C."/>
            <person name="Riley R."/>
            <person name="Ohm R."/>
            <person name="Sun H."/>
            <person name="Tunlid A."/>
            <person name="Henrissat B."/>
            <person name="Grigoriev I.V."/>
            <person name="Hibbett D.S."/>
            <person name="Martin F."/>
        </authorList>
    </citation>
    <scope>NUCLEOTIDE SEQUENCE [LARGE SCALE GENOMIC DNA]</scope>
    <source>
        <strain evidence="7">F 1598</strain>
    </source>
</reference>
<dbReference type="Gene3D" id="1.20.1270.60">
    <property type="entry name" value="Arfaptin homology (AH) domain/BAR domain"/>
    <property type="match status" value="1"/>
</dbReference>
<evidence type="ECO:0000313" key="7">
    <source>
        <dbReference type="Proteomes" id="UP000054166"/>
    </source>
</evidence>
<dbReference type="GO" id="GO:0016197">
    <property type="term" value="P:endosomal transport"/>
    <property type="evidence" value="ECO:0007669"/>
    <property type="project" value="TreeGrafter"/>
</dbReference>
<dbReference type="HOGENOM" id="CLU_020758_0_0_1"/>
<feature type="region of interest" description="Disordered" evidence="3">
    <location>
        <begin position="45"/>
        <end position="71"/>
    </location>
</feature>
<feature type="compositionally biased region" description="Polar residues" evidence="3">
    <location>
        <begin position="142"/>
        <end position="167"/>
    </location>
</feature>
<dbReference type="PANTHER" id="PTHR45827:SF1">
    <property type="entry name" value="SORTING NEXIN"/>
    <property type="match status" value="1"/>
</dbReference>
<organism evidence="6 7">
    <name type="scientific">Piloderma croceum (strain F 1598)</name>
    <dbReference type="NCBI Taxonomy" id="765440"/>
    <lineage>
        <taxon>Eukaryota</taxon>
        <taxon>Fungi</taxon>
        <taxon>Dikarya</taxon>
        <taxon>Basidiomycota</taxon>
        <taxon>Agaricomycotina</taxon>
        <taxon>Agaricomycetes</taxon>
        <taxon>Agaricomycetidae</taxon>
        <taxon>Atheliales</taxon>
        <taxon>Atheliaceae</taxon>
        <taxon>Piloderma</taxon>
    </lineage>
</organism>
<keyword evidence="7" id="KW-1185">Reference proteome</keyword>
<dbReference type="GO" id="GO:0031410">
    <property type="term" value="C:cytoplasmic vesicle"/>
    <property type="evidence" value="ECO:0007669"/>
    <property type="project" value="TreeGrafter"/>
</dbReference>
<dbReference type="STRING" id="765440.A0A0C3G7S7"/>
<feature type="region of interest" description="Disordered" evidence="3">
    <location>
        <begin position="139"/>
        <end position="167"/>
    </location>
</feature>
<keyword evidence="1 2" id="KW-0728">SH3 domain</keyword>
<dbReference type="GO" id="GO:0005886">
    <property type="term" value="C:plasma membrane"/>
    <property type="evidence" value="ECO:0007669"/>
    <property type="project" value="TreeGrafter"/>
</dbReference>
<dbReference type="Gene3D" id="2.30.30.40">
    <property type="entry name" value="SH3 Domains"/>
    <property type="match status" value="1"/>
</dbReference>
<dbReference type="InterPro" id="IPR036028">
    <property type="entry name" value="SH3-like_dom_sf"/>
</dbReference>
<dbReference type="GO" id="GO:0097320">
    <property type="term" value="P:plasma membrane tubulation"/>
    <property type="evidence" value="ECO:0007669"/>
    <property type="project" value="TreeGrafter"/>
</dbReference>
<dbReference type="Proteomes" id="UP000054166">
    <property type="component" value="Unassembled WGS sequence"/>
</dbReference>
<feature type="region of interest" description="Disordered" evidence="3">
    <location>
        <begin position="690"/>
        <end position="721"/>
    </location>
</feature>
<dbReference type="InterPro" id="IPR001452">
    <property type="entry name" value="SH3_domain"/>
</dbReference>
<evidence type="ECO:0000256" key="1">
    <source>
        <dbReference type="ARBA" id="ARBA00022443"/>
    </source>
</evidence>
<evidence type="ECO:0000256" key="2">
    <source>
        <dbReference type="PROSITE-ProRule" id="PRU00192"/>
    </source>
</evidence>
<dbReference type="Pfam" id="PF14604">
    <property type="entry name" value="SH3_9"/>
    <property type="match status" value="1"/>
</dbReference>
<feature type="compositionally biased region" description="Acidic residues" evidence="3">
    <location>
        <begin position="53"/>
        <end position="64"/>
    </location>
</feature>
<dbReference type="Pfam" id="PF10456">
    <property type="entry name" value="BAR_3_WASP_bdg"/>
    <property type="match status" value="1"/>
</dbReference>
<dbReference type="InterPro" id="IPR019497">
    <property type="entry name" value="Sorting_nexin_WASP-bd-dom"/>
</dbReference>
<proteinExistence type="predicted"/>
<dbReference type="InterPro" id="IPR036871">
    <property type="entry name" value="PX_dom_sf"/>
</dbReference>
<dbReference type="SMART" id="SM00312">
    <property type="entry name" value="PX"/>
    <property type="match status" value="1"/>
</dbReference>
<dbReference type="InParanoid" id="A0A0C3G7S7"/>
<dbReference type="PANTHER" id="PTHR45827">
    <property type="entry name" value="SORTING NEXIN"/>
    <property type="match status" value="1"/>
</dbReference>
<dbReference type="SUPFAM" id="SSF64268">
    <property type="entry name" value="PX domain"/>
    <property type="match status" value="1"/>
</dbReference>
<sequence>MATLPRINKRKSESPTVSHTLFSQLIRPQSEFDAGINTSAAWTEHLEQGPSLSDEEPEDDVVETDDPKGRPARALYEFEGKPEFREMSVEAGDDIYVIKEELSGGWSLVKNYTGEVGLLPRTYYTFTADFVAAPGVELPPAQSRQSDASTTSITPRVSPTGHSQTLPIIPQNTGEWNVFPSFRQSLLGGRSFNRFSSFVTSGAEEWVLKGSESVSTQTHTKISSEESVADEDEHRMGRLEPGEADRHFIDVGPTWQTKVPAFRVLVHSPSKRTSNLSGAYTIYSVTSIFQPVSPSKSVPSADVEYESILPHSPTSITVYRRFSHFVVLHAALSRRLPGIALPPLPEKQYAGRFSDDFVEARRGDLERYIDRVVRHPVARYAEVLVFFLGCESDLEWKRQLPYHLSLPPAGPSFYAQVFHPVFNVDAEEATETVNRFDNHIRAVGKGVQGLRNIFGQVREARVGESSSAGIFLCRACDICDTGMSQAERLLSYSLLSLISCKPLSSAPMTGISGEEDEANNKARGLVNNDNAWCWREGCEDCLKMTKAMQKTSETLQSVADLFDNHARGTQLATHELLKGSAHPYSIYEVNYLCVWDVQLIFTSNSLYQPVVDTHRSALSRYDESTREGFVDEEMAARCETVLNTTMAEMETYHSQKVEDFATITKEHLDGEINFYEQVLTKLRNARQTFDSPQYDQLGQSPRQSSRYERELENPRLMTNPLPQPCPHIYDSAPMRPVSVAIQEGVGMLLGGSSSSSTARASVFGKFW</sequence>
<gene>
    <name evidence="6" type="ORF">PILCRDRAFT_313810</name>
</gene>
<dbReference type="InterPro" id="IPR027267">
    <property type="entry name" value="AH/BAR_dom_sf"/>
</dbReference>
<dbReference type="SUPFAM" id="SSF50044">
    <property type="entry name" value="SH3-domain"/>
    <property type="match status" value="1"/>
</dbReference>
<dbReference type="AlphaFoldDB" id="A0A0C3G7S7"/>
<dbReference type="EMBL" id="KN832981">
    <property type="protein sequence ID" value="KIM86716.1"/>
    <property type="molecule type" value="Genomic_DNA"/>
</dbReference>
<dbReference type="Pfam" id="PF00787">
    <property type="entry name" value="PX"/>
    <property type="match status" value="1"/>
</dbReference>
<reference evidence="6 7" key="1">
    <citation type="submission" date="2014-04" db="EMBL/GenBank/DDBJ databases">
        <authorList>
            <consortium name="DOE Joint Genome Institute"/>
            <person name="Kuo A."/>
            <person name="Tarkka M."/>
            <person name="Buscot F."/>
            <person name="Kohler A."/>
            <person name="Nagy L.G."/>
            <person name="Floudas D."/>
            <person name="Copeland A."/>
            <person name="Barry K.W."/>
            <person name="Cichocki N."/>
            <person name="Veneault-Fourrey C."/>
            <person name="LaButti K."/>
            <person name="Lindquist E.A."/>
            <person name="Lipzen A."/>
            <person name="Lundell T."/>
            <person name="Morin E."/>
            <person name="Murat C."/>
            <person name="Sun H."/>
            <person name="Tunlid A."/>
            <person name="Henrissat B."/>
            <person name="Grigoriev I.V."/>
            <person name="Hibbett D.S."/>
            <person name="Martin F."/>
            <person name="Nordberg H.P."/>
            <person name="Cantor M.N."/>
            <person name="Hua S.X."/>
        </authorList>
    </citation>
    <scope>NUCLEOTIDE SEQUENCE [LARGE SCALE GENOMIC DNA]</scope>
    <source>
        <strain evidence="6 7">F 1598</strain>
    </source>
</reference>
<dbReference type="PROSITE" id="PS50195">
    <property type="entry name" value="PX"/>
    <property type="match status" value="1"/>
</dbReference>
<evidence type="ECO:0008006" key="8">
    <source>
        <dbReference type="Google" id="ProtNLM"/>
    </source>
</evidence>
<accession>A0A0C3G7S7</accession>
<feature type="domain" description="SH3" evidence="4">
    <location>
        <begin position="67"/>
        <end position="129"/>
    </location>
</feature>
<dbReference type="GO" id="GO:0035091">
    <property type="term" value="F:phosphatidylinositol binding"/>
    <property type="evidence" value="ECO:0007669"/>
    <property type="project" value="InterPro"/>
</dbReference>
<dbReference type="InterPro" id="IPR001683">
    <property type="entry name" value="PX_dom"/>
</dbReference>
<dbReference type="Gene3D" id="3.30.1520.10">
    <property type="entry name" value="Phox-like domain"/>
    <property type="match status" value="1"/>
</dbReference>
<name>A0A0C3G7S7_PILCF</name>
<dbReference type="PROSITE" id="PS50002">
    <property type="entry name" value="SH3"/>
    <property type="match status" value="1"/>
</dbReference>
<feature type="domain" description="PX" evidence="5">
    <location>
        <begin position="261"/>
        <end position="394"/>
    </location>
</feature>
<evidence type="ECO:0000256" key="3">
    <source>
        <dbReference type="SAM" id="MobiDB-lite"/>
    </source>
</evidence>
<evidence type="ECO:0000313" key="6">
    <source>
        <dbReference type="EMBL" id="KIM86716.1"/>
    </source>
</evidence>